<organism evidence="2 3">
    <name type="scientific">Erythroxylum novogranatense</name>
    <dbReference type="NCBI Taxonomy" id="1862640"/>
    <lineage>
        <taxon>Eukaryota</taxon>
        <taxon>Viridiplantae</taxon>
        <taxon>Streptophyta</taxon>
        <taxon>Embryophyta</taxon>
        <taxon>Tracheophyta</taxon>
        <taxon>Spermatophyta</taxon>
        <taxon>Magnoliopsida</taxon>
        <taxon>eudicotyledons</taxon>
        <taxon>Gunneridae</taxon>
        <taxon>Pentapetalae</taxon>
        <taxon>rosids</taxon>
        <taxon>fabids</taxon>
        <taxon>Malpighiales</taxon>
        <taxon>Erythroxylaceae</taxon>
        <taxon>Erythroxylum</taxon>
    </lineage>
</organism>
<dbReference type="PANTHER" id="PTHR33696">
    <property type="entry name" value="T22J18.15-RELATED"/>
    <property type="match status" value="1"/>
</dbReference>
<evidence type="ECO:0000313" key="2">
    <source>
        <dbReference type="EMBL" id="KAJ8773296.1"/>
    </source>
</evidence>
<dbReference type="AlphaFoldDB" id="A0AAV8U399"/>
<proteinExistence type="predicted"/>
<feature type="compositionally biased region" description="Basic residues" evidence="1">
    <location>
        <begin position="71"/>
        <end position="81"/>
    </location>
</feature>
<evidence type="ECO:0000256" key="1">
    <source>
        <dbReference type="SAM" id="MobiDB-lite"/>
    </source>
</evidence>
<name>A0AAV8U399_9ROSI</name>
<dbReference type="PANTHER" id="PTHR33696:SF3">
    <property type="entry name" value="FLZ-TYPE DOMAIN-CONTAINING PROTEIN"/>
    <property type="match status" value="1"/>
</dbReference>
<comment type="caution">
    <text evidence="2">The sequence shown here is derived from an EMBL/GenBank/DDBJ whole genome shotgun (WGS) entry which is preliminary data.</text>
</comment>
<dbReference type="EMBL" id="JAIWQS010000002">
    <property type="protein sequence ID" value="KAJ8773296.1"/>
    <property type="molecule type" value="Genomic_DNA"/>
</dbReference>
<evidence type="ECO:0000313" key="3">
    <source>
        <dbReference type="Proteomes" id="UP001159364"/>
    </source>
</evidence>
<dbReference type="Proteomes" id="UP001159364">
    <property type="component" value="Linkage Group LG02"/>
</dbReference>
<reference evidence="2 3" key="1">
    <citation type="submission" date="2021-09" db="EMBL/GenBank/DDBJ databases">
        <title>Genomic insights and catalytic innovation underlie evolution of tropane alkaloids biosynthesis.</title>
        <authorList>
            <person name="Wang Y.-J."/>
            <person name="Tian T."/>
            <person name="Huang J.-P."/>
            <person name="Huang S.-X."/>
        </authorList>
    </citation>
    <scope>NUCLEOTIDE SEQUENCE [LARGE SCALE GENOMIC DNA]</scope>
    <source>
        <strain evidence="2">KIB-2018</strain>
        <tissue evidence="2">Leaf</tissue>
    </source>
</reference>
<protein>
    <submittedName>
        <fullName evidence="2">Uncharacterized protein</fullName>
    </submittedName>
</protein>
<sequence>MIRSKCYSKGDVPFSWEKRPGASMADEFGYRKEGTNFLLKLPPPPCPTSCSPAKKSFHDIQIPLPPCTFQTRRRSNSRKGSKNPDDDPFWAAYIECTKSKATSKSTYNKLFKSDAAVLGWKKGMASFSCKLSSNYVDDSIVKRSQLHCEGSVKERRRAM</sequence>
<keyword evidence="3" id="KW-1185">Reference proteome</keyword>
<feature type="region of interest" description="Disordered" evidence="1">
    <location>
        <begin position="68"/>
        <end position="88"/>
    </location>
</feature>
<gene>
    <name evidence="2" type="ORF">K2173_028473</name>
</gene>
<accession>A0AAV8U399</accession>